<dbReference type="Proteomes" id="UP001199816">
    <property type="component" value="Unassembled WGS sequence"/>
</dbReference>
<dbReference type="Pfam" id="PF20736">
    <property type="entry name" value="Glyco_hydro127M"/>
    <property type="match status" value="1"/>
</dbReference>
<dbReference type="InterPro" id="IPR012878">
    <property type="entry name" value="Beta-AFase-like_GH127_cat"/>
</dbReference>
<dbReference type="Pfam" id="PF07944">
    <property type="entry name" value="Beta-AFase-like_GH127_cat"/>
    <property type="match status" value="1"/>
</dbReference>
<evidence type="ECO:0000256" key="1">
    <source>
        <dbReference type="SAM" id="SignalP"/>
    </source>
</evidence>
<dbReference type="PANTHER" id="PTHR31151:SF0">
    <property type="entry name" value="PROLINE-TRNA LIGASE (DUF1680)"/>
    <property type="match status" value="1"/>
</dbReference>
<feature type="domain" description="Non-reducing end beta-L-arabinofuranosidase-like GH127 catalytic" evidence="2">
    <location>
        <begin position="98"/>
        <end position="421"/>
    </location>
</feature>
<evidence type="ECO:0000259" key="2">
    <source>
        <dbReference type="Pfam" id="PF07944"/>
    </source>
</evidence>
<reference evidence="4 5" key="1">
    <citation type="submission" date="2021-11" db="EMBL/GenBank/DDBJ databases">
        <title>Genomic of Niabella pedocola.</title>
        <authorList>
            <person name="Wu T."/>
        </authorList>
    </citation>
    <scope>NUCLEOTIDE SEQUENCE [LARGE SCALE GENOMIC DNA]</scope>
    <source>
        <strain evidence="4 5">JCM 31011</strain>
    </source>
</reference>
<accession>A0ABS8PK33</accession>
<keyword evidence="1" id="KW-0732">Signal</keyword>
<evidence type="ECO:0000259" key="3">
    <source>
        <dbReference type="Pfam" id="PF20736"/>
    </source>
</evidence>
<comment type="caution">
    <text evidence="4">The sequence shown here is derived from an EMBL/GenBank/DDBJ whole genome shotgun (WGS) entry which is preliminary data.</text>
</comment>
<dbReference type="SUPFAM" id="SSF48208">
    <property type="entry name" value="Six-hairpin glycosidases"/>
    <property type="match status" value="1"/>
</dbReference>
<sequence length="676" mass="76929">MSCKKYGVWKRLGSLLTALCFFYASGAQATKELPYLNNRAPLQPLQFLELPIGAIAPEGWLKEMLVRQKNGATGKLDQLYPQVMGGRNGWLGGDGDQWERGPYWIDGLLPLAYLLKDKELIAKVKPWVEWSLNSLQPDGYFGPAKDYPAEQGIQRDNSRDWWPKMVMLKVLKQYYMATGDQRVIRLMTAYFRYQLKTLPKNPLDHWTFWARYRAGDNLMVVLWLYNITGDAFLLDLADLIHKQTFDYSHAFLNTDLLSRPGSIHCVNLAQGIKEPVIYYQRKPEASYLDAVDKGFRDLRTYNGLANGLFGGDEALHGNDPVFGSELCTAVEMMFSLESILRITGAVTYADQLEQVAFNALPAQIDEQFMNRQYYQQTNQVMVTRHMRNFSVDHDGADICYGLLTGYACCTSNMHQGWPKFTQNLWYATADKGLAALVYAPSAVTAKVADGTVITFKEQTTYPFDASIRFVLETKSRNATRFPFYIRIPAWCTEAHIKINGVTYQNEKGNTVAKIERAWNNGDVVTLELPMQIRKHTWQQNSVSIQRGPLTYALKIGTSKKMITNTQDPVENGATYYEIRPLTPWNYGLPNFSEAQLNEHFKVEQTALAGNYPWTLSTVPISIKATGKRFKRWQLYNESAGPLPYSVTYGLHLDKEDSIILVPYGATQLRVAQFPVY</sequence>
<evidence type="ECO:0000313" key="4">
    <source>
        <dbReference type="EMBL" id="MCD2421462.1"/>
    </source>
</evidence>
<keyword evidence="5" id="KW-1185">Reference proteome</keyword>
<organism evidence="4 5">
    <name type="scientific">Niabella pedocola</name>
    <dbReference type="NCBI Taxonomy" id="1752077"/>
    <lineage>
        <taxon>Bacteria</taxon>
        <taxon>Pseudomonadati</taxon>
        <taxon>Bacteroidota</taxon>
        <taxon>Chitinophagia</taxon>
        <taxon>Chitinophagales</taxon>
        <taxon>Chitinophagaceae</taxon>
        <taxon>Niabella</taxon>
    </lineage>
</organism>
<dbReference type="PANTHER" id="PTHR31151">
    <property type="entry name" value="PROLINE-TRNA LIGASE (DUF1680)"/>
    <property type="match status" value="1"/>
</dbReference>
<feature type="signal peptide" evidence="1">
    <location>
        <begin position="1"/>
        <end position="29"/>
    </location>
</feature>
<protein>
    <submittedName>
        <fullName evidence="4">Glycoside hydrolase family 127 protein</fullName>
    </submittedName>
</protein>
<dbReference type="EMBL" id="JAJNEC010000003">
    <property type="protein sequence ID" value="MCD2421462.1"/>
    <property type="molecule type" value="Genomic_DNA"/>
</dbReference>
<dbReference type="InterPro" id="IPR049046">
    <property type="entry name" value="Beta-AFase-like_GH127_middle"/>
</dbReference>
<dbReference type="GO" id="GO:0016787">
    <property type="term" value="F:hydrolase activity"/>
    <property type="evidence" value="ECO:0007669"/>
    <property type="project" value="UniProtKB-KW"/>
</dbReference>
<evidence type="ECO:0000313" key="5">
    <source>
        <dbReference type="Proteomes" id="UP001199816"/>
    </source>
</evidence>
<gene>
    <name evidence="4" type="ORF">LQ567_01725</name>
</gene>
<dbReference type="InterPro" id="IPR008928">
    <property type="entry name" value="6-hairpin_glycosidase_sf"/>
</dbReference>
<feature type="chain" id="PRO_5045487838" evidence="1">
    <location>
        <begin position="30"/>
        <end position="676"/>
    </location>
</feature>
<keyword evidence="4" id="KW-0378">Hydrolase</keyword>
<name>A0ABS8PK33_9BACT</name>
<feature type="domain" description="Non-reducing end beta-L-arabinofuranosidase-like GH127 middle" evidence="3">
    <location>
        <begin position="435"/>
        <end position="530"/>
    </location>
</feature>
<proteinExistence type="predicted"/>
<dbReference type="RefSeq" id="WP_231002368.1">
    <property type="nucleotide sequence ID" value="NZ_JAJNEC010000003.1"/>
</dbReference>